<evidence type="ECO:0000313" key="7">
    <source>
        <dbReference type="EMBL" id="JAS52625.1"/>
    </source>
</evidence>
<dbReference type="SUPFAM" id="SSF53271">
    <property type="entry name" value="PRTase-like"/>
    <property type="match status" value="1"/>
</dbReference>
<dbReference type="GO" id="GO:0044205">
    <property type="term" value="P:'de novo' UMP biosynthetic process"/>
    <property type="evidence" value="ECO:0007669"/>
    <property type="project" value="UniProtKB-UniPathway"/>
</dbReference>
<protein>
    <recommendedName>
        <fullName evidence="2">orotate phosphoribosyltransferase</fullName>
        <ecNumber evidence="2">2.4.2.10</ecNumber>
    </recommendedName>
</protein>
<dbReference type="EC" id="2.4.2.10" evidence="2"/>
<dbReference type="GO" id="GO:0019856">
    <property type="term" value="P:pyrimidine nucleobase biosynthetic process"/>
    <property type="evidence" value="ECO:0007669"/>
    <property type="project" value="TreeGrafter"/>
</dbReference>
<evidence type="ECO:0000256" key="3">
    <source>
        <dbReference type="ARBA" id="ARBA00022676"/>
    </source>
</evidence>
<evidence type="ECO:0000256" key="4">
    <source>
        <dbReference type="ARBA" id="ARBA00022679"/>
    </source>
</evidence>
<dbReference type="PANTHER" id="PTHR19278:SF9">
    <property type="entry name" value="URIDINE 5'-MONOPHOSPHATE SYNTHASE"/>
    <property type="match status" value="1"/>
</dbReference>
<evidence type="ECO:0000256" key="1">
    <source>
        <dbReference type="ARBA" id="ARBA00004889"/>
    </source>
</evidence>
<dbReference type="EMBL" id="GECZ01017144">
    <property type="protein sequence ID" value="JAS52625.1"/>
    <property type="molecule type" value="Transcribed_RNA"/>
</dbReference>
<dbReference type="AlphaFoldDB" id="A0A1B6FQY4"/>
<accession>A0A1B6FQY4</accession>
<dbReference type="UniPathway" id="UPA00070">
    <property type="reaction ID" value="UER00119"/>
</dbReference>
<dbReference type="InterPro" id="IPR004467">
    <property type="entry name" value="Or_phspho_trans_dom"/>
</dbReference>
<dbReference type="PANTHER" id="PTHR19278">
    <property type="entry name" value="OROTATE PHOSPHORIBOSYLTRANSFERASE"/>
    <property type="match status" value="1"/>
</dbReference>
<feature type="non-terminal residue" evidence="7">
    <location>
        <position position="1"/>
    </location>
</feature>
<sequence length="194" mass="21691">VKFGNFILKNGHMSPIYCDFRDVISYPEVWLKLTDLMIEKLREIEEFHTICGVPYAALPLAALVSAKNRIPMLLKRKERKDYGTAKLIEGVIVQGQKVLIVEDVVTTGSSIIETANVLRGEGLIVEKALVVLDREQSARSNLKADGIEMFEVFKLMDLLKILCDNSVIGSIVVDSVRNYLSDNNLAPVQKAKSR</sequence>
<dbReference type="InterPro" id="IPR023031">
    <property type="entry name" value="OPRT"/>
</dbReference>
<dbReference type="InterPro" id="IPR029057">
    <property type="entry name" value="PRTase-like"/>
</dbReference>
<dbReference type="Pfam" id="PF00156">
    <property type="entry name" value="Pribosyltran"/>
    <property type="match status" value="1"/>
</dbReference>
<keyword evidence="4" id="KW-0808">Transferase</keyword>
<comment type="pathway">
    <text evidence="1">Pyrimidine metabolism; UMP biosynthesis via de novo pathway; UMP from orotate: step 1/2.</text>
</comment>
<dbReference type="GO" id="GO:0004590">
    <property type="term" value="F:orotidine-5'-phosphate decarboxylase activity"/>
    <property type="evidence" value="ECO:0007669"/>
    <property type="project" value="TreeGrafter"/>
</dbReference>
<name>A0A1B6FQY4_9HEMI</name>
<dbReference type="NCBIfam" id="TIGR00336">
    <property type="entry name" value="pyrE"/>
    <property type="match status" value="1"/>
</dbReference>
<keyword evidence="3" id="KW-0328">Glycosyltransferase</keyword>
<keyword evidence="5" id="KW-0665">Pyrimidine biosynthesis</keyword>
<dbReference type="InterPro" id="IPR000836">
    <property type="entry name" value="PRTase_dom"/>
</dbReference>
<feature type="domain" description="Phosphoribosyltransferase" evidence="6">
    <location>
        <begin position="32"/>
        <end position="139"/>
    </location>
</feature>
<evidence type="ECO:0000256" key="2">
    <source>
        <dbReference type="ARBA" id="ARBA00011971"/>
    </source>
</evidence>
<organism evidence="7">
    <name type="scientific">Cuerna arida</name>
    <dbReference type="NCBI Taxonomy" id="1464854"/>
    <lineage>
        <taxon>Eukaryota</taxon>
        <taxon>Metazoa</taxon>
        <taxon>Ecdysozoa</taxon>
        <taxon>Arthropoda</taxon>
        <taxon>Hexapoda</taxon>
        <taxon>Insecta</taxon>
        <taxon>Pterygota</taxon>
        <taxon>Neoptera</taxon>
        <taxon>Paraneoptera</taxon>
        <taxon>Hemiptera</taxon>
        <taxon>Auchenorrhyncha</taxon>
        <taxon>Membracoidea</taxon>
        <taxon>Cicadellidae</taxon>
        <taxon>Cicadellinae</taxon>
        <taxon>Proconiini</taxon>
        <taxon>Cuerna</taxon>
    </lineage>
</organism>
<evidence type="ECO:0000256" key="5">
    <source>
        <dbReference type="ARBA" id="ARBA00022975"/>
    </source>
</evidence>
<reference evidence="7" key="1">
    <citation type="submission" date="2015-11" db="EMBL/GenBank/DDBJ databases">
        <title>De novo transcriptome assembly of four potential Pierce s Disease insect vectors from Arizona vineyards.</title>
        <authorList>
            <person name="Tassone E.E."/>
        </authorList>
    </citation>
    <scope>NUCLEOTIDE SEQUENCE</scope>
</reference>
<dbReference type="HAMAP" id="MF_01208">
    <property type="entry name" value="PyrE"/>
    <property type="match status" value="1"/>
</dbReference>
<gene>
    <name evidence="7" type="ORF">g.45691</name>
</gene>
<dbReference type="CDD" id="cd06223">
    <property type="entry name" value="PRTases_typeI"/>
    <property type="match status" value="1"/>
</dbReference>
<dbReference type="GO" id="GO:0004588">
    <property type="term" value="F:orotate phosphoribosyltransferase activity"/>
    <property type="evidence" value="ECO:0007669"/>
    <property type="project" value="UniProtKB-EC"/>
</dbReference>
<evidence type="ECO:0000259" key="6">
    <source>
        <dbReference type="Pfam" id="PF00156"/>
    </source>
</evidence>
<proteinExistence type="inferred from homology"/>
<feature type="non-terminal residue" evidence="7">
    <location>
        <position position="194"/>
    </location>
</feature>
<dbReference type="Gene3D" id="3.40.50.2020">
    <property type="match status" value="1"/>
</dbReference>